<dbReference type="InterPro" id="IPR000008">
    <property type="entry name" value="C2_dom"/>
</dbReference>
<evidence type="ECO:0000259" key="4">
    <source>
        <dbReference type="PROSITE" id="PS50004"/>
    </source>
</evidence>
<dbReference type="GO" id="GO:0017158">
    <property type="term" value="P:regulation of calcium ion-dependent exocytosis"/>
    <property type="evidence" value="ECO:0007669"/>
    <property type="project" value="TreeGrafter"/>
</dbReference>
<dbReference type="SUPFAM" id="SSF49562">
    <property type="entry name" value="C2 domain (Calcium/lipid-binding domain, CaLB)"/>
    <property type="match status" value="2"/>
</dbReference>
<dbReference type="PANTHER" id="PTHR45729">
    <property type="entry name" value="RABPHILIN, ISOFORM A"/>
    <property type="match status" value="1"/>
</dbReference>
<dbReference type="GO" id="GO:0061669">
    <property type="term" value="P:spontaneous neurotransmitter secretion"/>
    <property type="evidence" value="ECO:0007669"/>
    <property type="project" value="TreeGrafter"/>
</dbReference>
<dbReference type="Gene3D" id="2.60.40.150">
    <property type="entry name" value="C2 domain"/>
    <property type="match status" value="2"/>
</dbReference>
<sequence>MTVRKGDKMTISIQEHMAINVCPGPIRPIKQISDYFPRYSPGPSSEEGRSPTDQSDASPSDAPSSVGRTAEEGQEPDSYDSDDSTALGMLEFDLYYDQQSCTLECNILRAKANKLKTRTVRNTLNPAWNENLTYCGITEEDMARKILRISVCDEDKLSHNEFIGETRVPLRRLKPGQKKHFNICLERQIPLASPSSMTAALRGISFYLKELERAQQWEMEERGRILLSLMYSSERGGLVVGIIRCAHLAAMDVNGYSDPYVKTYLKPDIEKKSKHKTSVKKKTLNPEFNEEFFYEIEQKDLSQKSLEVTVWDYDIGKSNDFIGGVTLGMNTKGECLKHWTECISYLNKKMEHWHTLTNELPGSTFSD</sequence>
<dbReference type="GO" id="GO:0098850">
    <property type="term" value="C:extrinsic component of synaptic vesicle membrane"/>
    <property type="evidence" value="ECO:0007669"/>
    <property type="project" value="TreeGrafter"/>
</dbReference>
<proteinExistence type="predicted"/>
<evidence type="ECO:0000256" key="2">
    <source>
        <dbReference type="ARBA" id="ARBA00022737"/>
    </source>
</evidence>
<dbReference type="InterPro" id="IPR001565">
    <property type="entry name" value="Synaptotagmin"/>
</dbReference>
<feature type="compositionally biased region" description="Acidic residues" evidence="3">
    <location>
        <begin position="72"/>
        <end position="83"/>
    </location>
</feature>
<dbReference type="CTD" id="8448"/>
<feature type="domain" description="C2" evidence="4">
    <location>
        <begin position="43"/>
        <end position="183"/>
    </location>
</feature>
<dbReference type="CDD" id="cd08384">
    <property type="entry name" value="C2B_Rabphilin_Doc2"/>
    <property type="match status" value="1"/>
</dbReference>
<dbReference type="RefSeq" id="XP_033801446.1">
    <property type="nucleotide sequence ID" value="XM_033945555.1"/>
</dbReference>
<dbReference type="PRINTS" id="PR00360">
    <property type="entry name" value="C2DOMAIN"/>
</dbReference>
<dbReference type="SMART" id="SM00239">
    <property type="entry name" value="C2"/>
    <property type="match status" value="2"/>
</dbReference>
<dbReference type="PROSITE" id="PS50004">
    <property type="entry name" value="C2"/>
    <property type="match status" value="2"/>
</dbReference>
<evidence type="ECO:0000256" key="1">
    <source>
        <dbReference type="ARBA" id="ARBA00022723"/>
    </source>
</evidence>
<dbReference type="AlphaFoldDB" id="A0A6P8RH38"/>
<keyword evidence="5" id="KW-1185">Reference proteome</keyword>
<dbReference type="InterPro" id="IPR035892">
    <property type="entry name" value="C2_domain_sf"/>
</dbReference>
<accession>A0A6P8RH38</accession>
<dbReference type="GO" id="GO:0006887">
    <property type="term" value="P:exocytosis"/>
    <property type="evidence" value="ECO:0007669"/>
    <property type="project" value="TreeGrafter"/>
</dbReference>
<name>A0A6P8RH38_GEOSA</name>
<dbReference type="PRINTS" id="PR00399">
    <property type="entry name" value="SYNAPTOTAGMN"/>
</dbReference>
<feature type="region of interest" description="Disordered" evidence="3">
    <location>
        <begin position="32"/>
        <end position="83"/>
    </location>
</feature>
<dbReference type="GeneID" id="117360924"/>
<feature type="domain" description="C2" evidence="4">
    <location>
        <begin position="221"/>
        <end position="354"/>
    </location>
</feature>
<evidence type="ECO:0000256" key="3">
    <source>
        <dbReference type="SAM" id="MobiDB-lite"/>
    </source>
</evidence>
<dbReference type="FunFam" id="2.60.40.150:FF:000032">
    <property type="entry name" value="Double c2-like domain-containing"/>
    <property type="match status" value="1"/>
</dbReference>
<gene>
    <name evidence="6" type="primary">DOC2A</name>
</gene>
<protein>
    <submittedName>
        <fullName evidence="6">Double C2-like domain-containing protein alpha isoform X3</fullName>
    </submittedName>
</protein>
<evidence type="ECO:0000313" key="5">
    <source>
        <dbReference type="Proteomes" id="UP000515159"/>
    </source>
</evidence>
<organism evidence="5 6">
    <name type="scientific">Geotrypetes seraphini</name>
    <name type="common">Gaboon caecilian</name>
    <name type="synonym">Caecilia seraphini</name>
    <dbReference type="NCBI Taxonomy" id="260995"/>
    <lineage>
        <taxon>Eukaryota</taxon>
        <taxon>Metazoa</taxon>
        <taxon>Chordata</taxon>
        <taxon>Craniata</taxon>
        <taxon>Vertebrata</taxon>
        <taxon>Euteleostomi</taxon>
        <taxon>Amphibia</taxon>
        <taxon>Gymnophiona</taxon>
        <taxon>Geotrypetes</taxon>
    </lineage>
</organism>
<feature type="compositionally biased region" description="Low complexity" evidence="3">
    <location>
        <begin position="55"/>
        <end position="65"/>
    </location>
</feature>
<evidence type="ECO:0000313" key="6">
    <source>
        <dbReference type="RefSeq" id="XP_033801446.1"/>
    </source>
</evidence>
<dbReference type="Pfam" id="PF00168">
    <property type="entry name" value="C2"/>
    <property type="match status" value="2"/>
</dbReference>
<reference evidence="6" key="1">
    <citation type="submission" date="2025-08" db="UniProtKB">
        <authorList>
            <consortium name="RefSeq"/>
        </authorList>
    </citation>
    <scope>IDENTIFICATION</scope>
</reference>
<dbReference type="GO" id="GO:0046872">
    <property type="term" value="F:metal ion binding"/>
    <property type="evidence" value="ECO:0007669"/>
    <property type="project" value="UniProtKB-KW"/>
</dbReference>
<keyword evidence="2" id="KW-0677">Repeat</keyword>
<dbReference type="Proteomes" id="UP000515159">
    <property type="component" value="Chromosome 5"/>
</dbReference>
<keyword evidence="1" id="KW-0479">Metal-binding</keyword>
<dbReference type="InterPro" id="IPR043566">
    <property type="entry name" value="Rabphilin/DOC2/Noc2"/>
</dbReference>
<dbReference type="PANTHER" id="PTHR45729:SF1">
    <property type="entry name" value="DOUBLE C2-LIKE DOMAIN-CONTAINING PROTEIN ALPHA"/>
    <property type="match status" value="1"/>
</dbReference>